<dbReference type="Proteomes" id="UP000280792">
    <property type="component" value="Unassembled WGS sequence"/>
</dbReference>
<reference evidence="2 3" key="1">
    <citation type="submission" date="2018-08" db="EMBL/GenBank/DDBJ databases">
        <authorList>
            <person name="Khan S.A."/>
        </authorList>
    </citation>
    <scope>NUCLEOTIDE SEQUENCE [LARGE SCALE GENOMIC DNA]</scope>
    <source>
        <strain evidence="2 3">GTF-13</strain>
    </source>
</reference>
<feature type="region of interest" description="Disordered" evidence="1">
    <location>
        <begin position="97"/>
        <end position="128"/>
    </location>
</feature>
<organism evidence="2 3">
    <name type="scientific">Aestuariirhabdus litorea</name>
    <dbReference type="NCBI Taxonomy" id="2528527"/>
    <lineage>
        <taxon>Bacteria</taxon>
        <taxon>Pseudomonadati</taxon>
        <taxon>Pseudomonadota</taxon>
        <taxon>Gammaproteobacteria</taxon>
        <taxon>Oceanospirillales</taxon>
        <taxon>Aestuariirhabdaceae</taxon>
        <taxon>Aestuariirhabdus</taxon>
    </lineage>
</organism>
<protein>
    <submittedName>
        <fullName evidence="2">DUF3301 domain-containing protein</fullName>
    </submittedName>
</protein>
<reference evidence="2 3" key="2">
    <citation type="submission" date="2018-12" db="EMBL/GenBank/DDBJ databases">
        <title>Simiduia agarivorans gen. nov., sp. nov., a marine, agarolytic bacterium isolated from shallow coastal water from Keelung, Taiwan.</title>
        <authorList>
            <person name="Shieh W.Y."/>
        </authorList>
    </citation>
    <scope>NUCLEOTIDE SEQUENCE [LARGE SCALE GENOMIC DNA]</scope>
    <source>
        <strain evidence="2 3">GTF-13</strain>
    </source>
</reference>
<sequence>MNELILLTLISAALYLWYSGLKARECALKAARHYCQRASVQLLDQTVQVTRHRLTRSSSGQLAIARRYGFEYCTDGDDRYQGSVEVIGHRAGSVWLQSRESDSTESSSAPPPETTARIIPFKPPSQDS</sequence>
<evidence type="ECO:0000313" key="2">
    <source>
        <dbReference type="EMBL" id="RRJ83859.1"/>
    </source>
</evidence>
<evidence type="ECO:0000256" key="1">
    <source>
        <dbReference type="SAM" id="MobiDB-lite"/>
    </source>
</evidence>
<dbReference type="EMBL" id="QWEZ01000001">
    <property type="protein sequence ID" value="RRJ83859.1"/>
    <property type="molecule type" value="Genomic_DNA"/>
</dbReference>
<accession>A0A3P3VQQ2</accession>
<proteinExistence type="predicted"/>
<dbReference type="InterPro" id="IPR021732">
    <property type="entry name" value="DUF3301"/>
</dbReference>
<evidence type="ECO:0000313" key="3">
    <source>
        <dbReference type="Proteomes" id="UP000280792"/>
    </source>
</evidence>
<keyword evidence="3" id="KW-1185">Reference proteome</keyword>
<name>A0A3P3VQQ2_9GAMM</name>
<gene>
    <name evidence="2" type="ORF">D0544_01705</name>
</gene>
<comment type="caution">
    <text evidence="2">The sequence shown here is derived from an EMBL/GenBank/DDBJ whole genome shotgun (WGS) entry which is preliminary data.</text>
</comment>
<dbReference type="Pfam" id="PF11743">
    <property type="entry name" value="DUF3301"/>
    <property type="match status" value="1"/>
</dbReference>
<dbReference type="RefSeq" id="WP_125014234.1">
    <property type="nucleotide sequence ID" value="NZ_QWEZ01000001.1"/>
</dbReference>
<dbReference type="AlphaFoldDB" id="A0A3P3VQQ2"/>